<feature type="region of interest" description="Disordered" evidence="1">
    <location>
        <begin position="255"/>
        <end position="330"/>
    </location>
</feature>
<evidence type="ECO:0000313" key="4">
    <source>
        <dbReference type="Proteomes" id="UP001457282"/>
    </source>
</evidence>
<gene>
    <name evidence="3" type="ORF">M0R45_022107</name>
</gene>
<dbReference type="AlphaFoldDB" id="A0AAW1XDH6"/>
<dbReference type="PANTHER" id="PTHR31286:SF60">
    <property type="entry name" value="PROTEIN, PUTATIVE-RELATED"/>
    <property type="match status" value="1"/>
</dbReference>
<evidence type="ECO:0000259" key="2">
    <source>
        <dbReference type="Pfam" id="PF14111"/>
    </source>
</evidence>
<dbReference type="EMBL" id="JBEDUW010000004">
    <property type="protein sequence ID" value="KAK9934988.1"/>
    <property type="molecule type" value="Genomic_DNA"/>
</dbReference>
<dbReference type="Proteomes" id="UP001457282">
    <property type="component" value="Unassembled WGS sequence"/>
</dbReference>
<dbReference type="Pfam" id="PF14111">
    <property type="entry name" value="DUF4283"/>
    <property type="match status" value="1"/>
</dbReference>
<dbReference type="PANTHER" id="PTHR31286">
    <property type="entry name" value="GLYCINE-RICH CELL WALL STRUCTURAL PROTEIN 1.8-LIKE"/>
    <property type="match status" value="1"/>
</dbReference>
<protein>
    <recommendedName>
        <fullName evidence="2">DUF4283 domain-containing protein</fullName>
    </recommendedName>
</protein>
<comment type="caution">
    <text evidence="3">The sequence shown here is derived from an EMBL/GenBank/DDBJ whole genome shotgun (WGS) entry which is preliminary data.</text>
</comment>
<feature type="compositionally biased region" description="Basic residues" evidence="1">
    <location>
        <begin position="267"/>
        <end position="282"/>
    </location>
</feature>
<evidence type="ECO:0000313" key="3">
    <source>
        <dbReference type="EMBL" id="KAK9934988.1"/>
    </source>
</evidence>
<keyword evidence="4" id="KW-1185">Reference proteome</keyword>
<dbReference type="InterPro" id="IPR025558">
    <property type="entry name" value="DUF4283"/>
</dbReference>
<feature type="domain" description="DUF4283" evidence="2">
    <location>
        <begin position="61"/>
        <end position="147"/>
    </location>
</feature>
<accession>A0AAW1XDH6</accession>
<organism evidence="3 4">
    <name type="scientific">Rubus argutus</name>
    <name type="common">Southern blackberry</name>
    <dbReference type="NCBI Taxonomy" id="59490"/>
    <lineage>
        <taxon>Eukaryota</taxon>
        <taxon>Viridiplantae</taxon>
        <taxon>Streptophyta</taxon>
        <taxon>Embryophyta</taxon>
        <taxon>Tracheophyta</taxon>
        <taxon>Spermatophyta</taxon>
        <taxon>Magnoliopsida</taxon>
        <taxon>eudicotyledons</taxon>
        <taxon>Gunneridae</taxon>
        <taxon>Pentapetalae</taxon>
        <taxon>rosids</taxon>
        <taxon>fabids</taxon>
        <taxon>Rosales</taxon>
        <taxon>Rosaceae</taxon>
        <taxon>Rosoideae</taxon>
        <taxon>Rosoideae incertae sedis</taxon>
        <taxon>Rubus</taxon>
    </lineage>
</organism>
<name>A0AAW1XDH6_RUBAR</name>
<proteinExistence type="predicted"/>
<sequence length="433" mass="47702">MATSPAICPWSFLEDGVSVHRSFASVVTPATFPTADLPTPVVQDGKTTVIISEDGYQSGLEKCKYMLLGRLQLASGDKPYSPSDLQRKLSPLWGELGGWKLIPMGKGYYTFSFTSDASRAWVWAKGTIALKPGTMRFMKWVPNFSPASQKNTNAHVWVRFWNLGLEFWEARTLFEIACGVGVPIKIDPNTLDRKYGLFARVLVDVDLSANLPPELVIKRKNGETVVQGVDYEKLPDLCSHCSNIGHHVSTCKYVNPSPSLVGEQKRNGRGRSRRRRPKRNIKRATSQVYIPNHRSGKETIVDNTPTPVADSGEGPSFVRPSPEPNKDAVQDGQLQPITTSTKDTVIVPLLVTASGIIQPPCTVEKTFMPIVHIEEEEQRVIELLRSNAELEVSHQDAGLLNIGLIGDNGEGVAATGTEVSDSYQKIDEKSFKS</sequence>
<evidence type="ECO:0000256" key="1">
    <source>
        <dbReference type="SAM" id="MobiDB-lite"/>
    </source>
</evidence>
<reference evidence="3 4" key="1">
    <citation type="journal article" date="2023" name="G3 (Bethesda)">
        <title>A chromosome-length genome assembly and annotation of blackberry (Rubus argutus, cv. 'Hillquist').</title>
        <authorList>
            <person name="Bruna T."/>
            <person name="Aryal R."/>
            <person name="Dudchenko O."/>
            <person name="Sargent D.J."/>
            <person name="Mead D."/>
            <person name="Buti M."/>
            <person name="Cavallini A."/>
            <person name="Hytonen T."/>
            <person name="Andres J."/>
            <person name="Pham M."/>
            <person name="Weisz D."/>
            <person name="Mascagni F."/>
            <person name="Usai G."/>
            <person name="Natali L."/>
            <person name="Bassil N."/>
            <person name="Fernandez G.E."/>
            <person name="Lomsadze A."/>
            <person name="Armour M."/>
            <person name="Olukolu B."/>
            <person name="Poorten T."/>
            <person name="Britton C."/>
            <person name="Davik J."/>
            <person name="Ashrafi H."/>
            <person name="Aiden E.L."/>
            <person name="Borodovsky M."/>
            <person name="Worthington M."/>
        </authorList>
    </citation>
    <scope>NUCLEOTIDE SEQUENCE [LARGE SCALE GENOMIC DNA]</scope>
    <source>
        <strain evidence="3">PI 553951</strain>
    </source>
</reference>
<dbReference type="InterPro" id="IPR040256">
    <property type="entry name" value="At4g02000-like"/>
</dbReference>